<evidence type="ECO:0000313" key="1">
    <source>
        <dbReference type="EMBL" id="CAB4170059.1"/>
    </source>
</evidence>
<protein>
    <submittedName>
        <fullName evidence="2">Uncharacterized protein</fullName>
    </submittedName>
</protein>
<accession>A0A6J5RKT5</accession>
<evidence type="ECO:0000313" key="3">
    <source>
        <dbReference type="EMBL" id="CAB4210825.1"/>
    </source>
</evidence>
<dbReference type="EMBL" id="LR796854">
    <property type="protein sequence ID" value="CAB4170059.1"/>
    <property type="molecule type" value="Genomic_DNA"/>
</dbReference>
<evidence type="ECO:0000313" key="2">
    <source>
        <dbReference type="EMBL" id="CAB4198100.1"/>
    </source>
</evidence>
<proteinExistence type="predicted"/>
<sequence>MLNWLFGRKKLEDVLHATKKIRVAGITFTIRKVNLLDYLAGSKVLIQAYDTHKTAGAKIAGLAVPDDKIKRHYADVLIAGIVEPALTYKKENEDDKRVLVDDLFPNWDLVEELYAEIMAFTYGKKKLKRAMSLAKNSSKLIT</sequence>
<organism evidence="2">
    <name type="scientific">uncultured Caudovirales phage</name>
    <dbReference type="NCBI Taxonomy" id="2100421"/>
    <lineage>
        <taxon>Viruses</taxon>
        <taxon>Duplodnaviria</taxon>
        <taxon>Heunggongvirae</taxon>
        <taxon>Uroviricota</taxon>
        <taxon>Caudoviricetes</taxon>
        <taxon>Peduoviridae</taxon>
        <taxon>Maltschvirus</taxon>
        <taxon>Maltschvirus maltsch</taxon>
    </lineage>
</organism>
<name>A0A6J5RKT5_9CAUD</name>
<reference evidence="2" key="1">
    <citation type="submission" date="2020-05" db="EMBL/GenBank/DDBJ databases">
        <authorList>
            <person name="Chiriac C."/>
            <person name="Salcher M."/>
            <person name="Ghai R."/>
            <person name="Kavagutti S V."/>
        </authorList>
    </citation>
    <scope>NUCLEOTIDE SEQUENCE</scope>
</reference>
<dbReference type="EMBL" id="LR797363">
    <property type="protein sequence ID" value="CAB4210825.1"/>
    <property type="molecule type" value="Genomic_DNA"/>
</dbReference>
<dbReference type="EMBL" id="LR797267">
    <property type="protein sequence ID" value="CAB4198100.1"/>
    <property type="molecule type" value="Genomic_DNA"/>
</dbReference>
<gene>
    <name evidence="2" type="ORF">UFOVP1318_54</name>
    <name evidence="3" type="ORF">UFOVP1430_48</name>
    <name evidence="1" type="ORF">UFOVP903_50</name>
</gene>